<gene>
    <name evidence="1" type="ORF">RPERSI_LOCUS23048</name>
</gene>
<sequence length="80" mass="9077">ISHSTLNIANLVNLTLPEFSEVGNAIFSSEPVLFNQSRDIDNMNYNPIQLAHQMIARNKDINDCVKNSKLLYKKTLSLEE</sequence>
<keyword evidence="2" id="KW-1185">Reference proteome</keyword>
<dbReference type="EMBL" id="CAJVQC010071069">
    <property type="protein sequence ID" value="CAG8810259.1"/>
    <property type="molecule type" value="Genomic_DNA"/>
</dbReference>
<name>A0ACA9RV30_9GLOM</name>
<evidence type="ECO:0000313" key="1">
    <source>
        <dbReference type="EMBL" id="CAG8810259.1"/>
    </source>
</evidence>
<feature type="non-terminal residue" evidence="1">
    <location>
        <position position="1"/>
    </location>
</feature>
<accession>A0ACA9RV30</accession>
<proteinExistence type="predicted"/>
<organism evidence="1 2">
    <name type="scientific">Racocetra persica</name>
    <dbReference type="NCBI Taxonomy" id="160502"/>
    <lineage>
        <taxon>Eukaryota</taxon>
        <taxon>Fungi</taxon>
        <taxon>Fungi incertae sedis</taxon>
        <taxon>Mucoromycota</taxon>
        <taxon>Glomeromycotina</taxon>
        <taxon>Glomeromycetes</taxon>
        <taxon>Diversisporales</taxon>
        <taxon>Gigasporaceae</taxon>
        <taxon>Racocetra</taxon>
    </lineage>
</organism>
<evidence type="ECO:0000313" key="2">
    <source>
        <dbReference type="Proteomes" id="UP000789920"/>
    </source>
</evidence>
<comment type="caution">
    <text evidence="1">The sequence shown here is derived from an EMBL/GenBank/DDBJ whole genome shotgun (WGS) entry which is preliminary data.</text>
</comment>
<feature type="non-terminal residue" evidence="1">
    <location>
        <position position="80"/>
    </location>
</feature>
<dbReference type="Proteomes" id="UP000789920">
    <property type="component" value="Unassembled WGS sequence"/>
</dbReference>
<reference evidence="1" key="1">
    <citation type="submission" date="2021-06" db="EMBL/GenBank/DDBJ databases">
        <authorList>
            <person name="Kallberg Y."/>
            <person name="Tangrot J."/>
            <person name="Rosling A."/>
        </authorList>
    </citation>
    <scope>NUCLEOTIDE SEQUENCE</scope>
    <source>
        <strain evidence="1">MA461A</strain>
    </source>
</reference>
<protein>
    <submittedName>
        <fullName evidence="1">1062_t:CDS:1</fullName>
    </submittedName>
</protein>